<keyword evidence="2" id="KW-1185">Reference proteome</keyword>
<comment type="caution">
    <text evidence="1">The sequence shown here is derived from an EMBL/GenBank/DDBJ whole genome shotgun (WGS) entry which is preliminary data.</text>
</comment>
<protein>
    <submittedName>
        <fullName evidence="1">Uncharacterized protein</fullName>
    </submittedName>
</protein>
<reference evidence="1" key="1">
    <citation type="submission" date="2022-06" db="EMBL/GenBank/DDBJ databases">
        <title>Phylogenomic reconstructions and comparative analyses of Kickxellomycotina fungi.</title>
        <authorList>
            <person name="Reynolds N.K."/>
            <person name="Stajich J.E."/>
            <person name="Barry K."/>
            <person name="Grigoriev I.V."/>
            <person name="Crous P."/>
            <person name="Smith M.E."/>
        </authorList>
    </citation>
    <scope>NUCLEOTIDE SEQUENCE</scope>
    <source>
        <strain evidence="1">RSA 2271</strain>
    </source>
</reference>
<sequence>MRSRATEILSVPYNFGIVEDGIYRCGCTLEESHIPYLKTLGLKTVLIMSAEEPSRPFLQFIEENNIQK</sequence>
<dbReference type="EMBL" id="JAMZIH010006012">
    <property type="protein sequence ID" value="KAJ1674383.1"/>
    <property type="molecule type" value="Genomic_DNA"/>
</dbReference>
<dbReference type="Proteomes" id="UP001145114">
    <property type="component" value="Unassembled WGS sequence"/>
</dbReference>
<name>A0ACC1HCV4_9FUNG</name>
<accession>A0ACC1HCV4</accession>
<feature type="non-terminal residue" evidence="1">
    <location>
        <position position="68"/>
    </location>
</feature>
<gene>
    <name evidence="1" type="ORF">EV182_003386</name>
</gene>
<evidence type="ECO:0000313" key="2">
    <source>
        <dbReference type="Proteomes" id="UP001145114"/>
    </source>
</evidence>
<organism evidence="1 2">
    <name type="scientific">Spiromyces aspiralis</name>
    <dbReference type="NCBI Taxonomy" id="68401"/>
    <lineage>
        <taxon>Eukaryota</taxon>
        <taxon>Fungi</taxon>
        <taxon>Fungi incertae sedis</taxon>
        <taxon>Zoopagomycota</taxon>
        <taxon>Kickxellomycotina</taxon>
        <taxon>Kickxellomycetes</taxon>
        <taxon>Kickxellales</taxon>
        <taxon>Kickxellaceae</taxon>
        <taxon>Spiromyces</taxon>
    </lineage>
</organism>
<evidence type="ECO:0000313" key="1">
    <source>
        <dbReference type="EMBL" id="KAJ1674383.1"/>
    </source>
</evidence>
<proteinExistence type="predicted"/>